<evidence type="ECO:0000259" key="2">
    <source>
        <dbReference type="Pfam" id="PF13144"/>
    </source>
</evidence>
<dbReference type="Gene3D" id="2.30.30.760">
    <property type="match status" value="1"/>
</dbReference>
<feature type="signal peptide" evidence="1">
    <location>
        <begin position="1"/>
        <end position="25"/>
    </location>
</feature>
<sequence>MRPLFLALLGAALAGLMPGSTASLAAGSSEPVWQRGSEAPVLRPEVVTSSDIVTVGDFYLNAGAAGFEPLFRSPDLGTSGRVSAALVAERARAAGLKSAGTDGLAEVTVRRDSISFDAQRLSGMIAERLARQEGQISADDLEIVFARTPQIIHADPRSADPLRIEQALWSRADGRFDIVMSYAGEHGYRRVSLTGVAREMTAIVALANPLDKGGIVREQDLITMRLPRERVQGRAVTDPQEILGLAARIQQRPGRQLSKADFERPMLIQRGDKVTLIYEISGMKLTTQGQAATAGADGDMIDVVNLQSRRTVRGTVSARGEVRLGSAPRTLAANTSLPAQESAQ</sequence>
<name>A0A378ZWV3_9HYPH</name>
<proteinExistence type="predicted"/>
<protein>
    <submittedName>
        <fullName evidence="3">Flagellar basal body P-ring biosynthesis protein FlgA</fullName>
    </submittedName>
</protein>
<accession>A0A378ZWV3</accession>
<dbReference type="PANTHER" id="PTHR36307">
    <property type="entry name" value="FLAGELLA BASAL BODY P-RING FORMATION PROTEIN FLGA"/>
    <property type="match status" value="1"/>
</dbReference>
<dbReference type="NCBIfam" id="TIGR03170">
    <property type="entry name" value="flgA_cterm"/>
    <property type="match status" value="1"/>
</dbReference>
<gene>
    <name evidence="3" type="ORF">NCTC13350_02660</name>
</gene>
<dbReference type="GO" id="GO:0044780">
    <property type="term" value="P:bacterial-type flagellum assembly"/>
    <property type="evidence" value="ECO:0007669"/>
    <property type="project" value="InterPro"/>
</dbReference>
<dbReference type="CDD" id="cd11614">
    <property type="entry name" value="SAF_CpaB_FlgA_like"/>
    <property type="match status" value="1"/>
</dbReference>
<dbReference type="InterPro" id="IPR039246">
    <property type="entry name" value="Flagellar_FlgA"/>
</dbReference>
<evidence type="ECO:0000256" key="1">
    <source>
        <dbReference type="SAM" id="SignalP"/>
    </source>
</evidence>
<dbReference type="RefSeq" id="WP_040678588.1">
    <property type="nucleotide sequence ID" value="NZ_UGSK01000001.1"/>
</dbReference>
<keyword evidence="3" id="KW-0966">Cell projection</keyword>
<dbReference type="Pfam" id="PF13144">
    <property type="entry name" value="ChapFlgA"/>
    <property type="match status" value="1"/>
</dbReference>
<dbReference type="Gene3D" id="3.90.1210.10">
    <property type="entry name" value="Antifreeze-like/N-acetylneuraminic acid synthase C-terminal domain"/>
    <property type="match status" value="1"/>
</dbReference>
<feature type="domain" description="Flagella basal body P-ring formation protein FlgA SAF" evidence="2">
    <location>
        <begin position="203"/>
        <end position="323"/>
    </location>
</feature>
<keyword evidence="1" id="KW-0732">Signal</keyword>
<dbReference type="PANTHER" id="PTHR36307:SF1">
    <property type="entry name" value="FLAGELLA BASAL BODY P-RING FORMATION PROTEIN FLGA"/>
    <property type="match status" value="1"/>
</dbReference>
<feature type="chain" id="PRO_5016771733" evidence="1">
    <location>
        <begin position="26"/>
        <end position="344"/>
    </location>
</feature>
<reference evidence="3 4" key="1">
    <citation type="submission" date="2018-06" db="EMBL/GenBank/DDBJ databases">
        <authorList>
            <consortium name="Pathogen Informatics"/>
            <person name="Doyle S."/>
        </authorList>
    </citation>
    <scope>NUCLEOTIDE SEQUENCE [LARGE SCALE GENOMIC DNA]</scope>
    <source>
        <strain evidence="3 4">NCTC13350</strain>
    </source>
</reference>
<dbReference type="AlphaFoldDB" id="A0A378ZWV3"/>
<organism evidence="3 4">
    <name type="scientific">Pannonibacter phragmitetus</name>
    <dbReference type="NCBI Taxonomy" id="121719"/>
    <lineage>
        <taxon>Bacteria</taxon>
        <taxon>Pseudomonadati</taxon>
        <taxon>Pseudomonadota</taxon>
        <taxon>Alphaproteobacteria</taxon>
        <taxon>Hyphomicrobiales</taxon>
        <taxon>Stappiaceae</taxon>
        <taxon>Pannonibacter</taxon>
    </lineage>
</organism>
<keyword evidence="3" id="KW-0969">Cilium</keyword>
<dbReference type="Proteomes" id="UP000255000">
    <property type="component" value="Unassembled WGS sequence"/>
</dbReference>
<dbReference type="EMBL" id="UGSK01000001">
    <property type="protein sequence ID" value="SUB01716.1"/>
    <property type="molecule type" value="Genomic_DNA"/>
</dbReference>
<dbReference type="InterPro" id="IPR017585">
    <property type="entry name" value="SAF_FlgA"/>
</dbReference>
<evidence type="ECO:0000313" key="3">
    <source>
        <dbReference type="EMBL" id="SUB01716.1"/>
    </source>
</evidence>
<keyword evidence="3" id="KW-0282">Flagellum</keyword>
<evidence type="ECO:0000313" key="4">
    <source>
        <dbReference type="Proteomes" id="UP000255000"/>
    </source>
</evidence>